<proteinExistence type="predicted"/>
<gene>
    <name evidence="3" type="ORF">SERLADRAFT_473265</name>
</gene>
<name>F8P2Q9_SERL9</name>
<dbReference type="RefSeq" id="XP_007320982.1">
    <property type="nucleotide sequence ID" value="XM_007320920.1"/>
</dbReference>
<dbReference type="PROSITE" id="PS51762">
    <property type="entry name" value="GH16_2"/>
    <property type="match status" value="1"/>
</dbReference>
<dbReference type="GO" id="GO:0009251">
    <property type="term" value="P:glucan catabolic process"/>
    <property type="evidence" value="ECO:0007669"/>
    <property type="project" value="TreeGrafter"/>
</dbReference>
<protein>
    <submittedName>
        <fullName evidence="3">Glycoside hydrolase family 16 protein</fullName>
    </submittedName>
</protein>
<reference evidence="3" key="1">
    <citation type="submission" date="2011-04" db="EMBL/GenBank/DDBJ databases">
        <title>Evolution of plant cell wall degrading machinery underlies the functional diversity of forest fungi.</title>
        <authorList>
            <consortium name="US DOE Joint Genome Institute (JGI-PGF)"/>
            <person name="Eastwood D.C."/>
            <person name="Floudas D."/>
            <person name="Binder M."/>
            <person name="Majcherczyk A."/>
            <person name="Schneider P."/>
            <person name="Aerts A."/>
            <person name="Asiegbu F.O."/>
            <person name="Baker S.E."/>
            <person name="Barry K."/>
            <person name="Bendiksby M."/>
            <person name="Blumentritt M."/>
            <person name="Coutinho P.M."/>
            <person name="Cullen D."/>
            <person name="Cullen D."/>
            <person name="Gathman A."/>
            <person name="Goodell B."/>
            <person name="Henrissat B."/>
            <person name="Ihrmark K."/>
            <person name="Kauserud H."/>
            <person name="Kohler A."/>
            <person name="LaButti K."/>
            <person name="Lapidus A."/>
            <person name="Lavin J.L."/>
            <person name="Lee Y.-H."/>
            <person name="Lindquist E."/>
            <person name="Lilly W."/>
            <person name="Lucas S."/>
            <person name="Morin E."/>
            <person name="Murat C."/>
            <person name="Oguiza J.A."/>
            <person name="Park J."/>
            <person name="Pisabarro A.G."/>
            <person name="Riley R."/>
            <person name="Rosling A."/>
            <person name="Salamov A."/>
            <person name="Schmidt O."/>
            <person name="Schmutz J."/>
            <person name="Skrede I."/>
            <person name="Stenlid J."/>
            <person name="Wiebenga A."/>
            <person name="Xie X."/>
            <person name="Kues U."/>
            <person name="Hibbett D.S."/>
            <person name="Hoffmeister D."/>
            <person name="Hogberg N."/>
            <person name="Martin F."/>
            <person name="Grigoriev I.V."/>
            <person name="Watkinson S.C."/>
        </authorList>
    </citation>
    <scope>NUCLEOTIDE SEQUENCE</scope>
    <source>
        <strain evidence="3">S7.9</strain>
    </source>
</reference>
<feature type="signal peptide" evidence="1">
    <location>
        <begin position="1"/>
        <end position="20"/>
    </location>
</feature>
<sequence length="346" mass="37124">MYTLLAIIATALPLASLTGAHQGSSWARHRKLARTATNSTKTYAIQDFYQGEDFFNEWYFFTGADPTSGNVNYQSQSDAQSKGLAYVNSSDNSTVLRVDSWSSVQSGGNRDSVRISSMKNYTGGLFILDASNMPTGCGTWPSFWSTGPNWPLAGEIDIVEGVNNQATNQYTLHSGIETPCTLSTPPANNTAASLNSTLVNFTGHLMGTNCYSNQSSDGGCAIGDTDTRSFGNGFNGAQGGVFALLWENSGMSMWHFARSEIPSDITARAPQPSNWSTPVGYWSGETCNIGESFYEHTLVFDTTICGNWASGAYGSSGCPGTCSDMVANATNFADAQWVINYVAVYN</sequence>
<keyword evidence="1" id="KW-0732">Signal</keyword>
<dbReference type="SUPFAM" id="SSF49899">
    <property type="entry name" value="Concanavalin A-like lectins/glucanases"/>
    <property type="match status" value="1"/>
</dbReference>
<organism>
    <name type="scientific">Serpula lacrymans var. lacrymans (strain S7.9)</name>
    <name type="common">Dry rot fungus</name>
    <dbReference type="NCBI Taxonomy" id="578457"/>
    <lineage>
        <taxon>Eukaryota</taxon>
        <taxon>Fungi</taxon>
        <taxon>Dikarya</taxon>
        <taxon>Basidiomycota</taxon>
        <taxon>Agaricomycotina</taxon>
        <taxon>Agaricomycetes</taxon>
        <taxon>Agaricomycetidae</taxon>
        <taxon>Boletales</taxon>
        <taxon>Coniophorineae</taxon>
        <taxon>Serpulaceae</taxon>
        <taxon>Serpula</taxon>
    </lineage>
</organism>
<evidence type="ECO:0000259" key="2">
    <source>
        <dbReference type="PROSITE" id="PS51762"/>
    </source>
</evidence>
<dbReference type="EMBL" id="GL945437">
    <property type="protein sequence ID" value="EGO22444.1"/>
    <property type="molecule type" value="Genomic_DNA"/>
</dbReference>
<dbReference type="AlphaFoldDB" id="F8P2Q9"/>
<dbReference type="InterPro" id="IPR000757">
    <property type="entry name" value="Beta-glucanase-like"/>
</dbReference>
<feature type="chain" id="PRO_5003376550" evidence="1">
    <location>
        <begin position="21"/>
        <end position="346"/>
    </location>
</feature>
<dbReference type="KEGG" id="sla:SERLADRAFT_473265"/>
<accession>F8P2Q9</accession>
<dbReference type="Proteomes" id="UP000008064">
    <property type="component" value="Unassembled WGS sequence"/>
</dbReference>
<dbReference type="GeneID" id="18820277"/>
<evidence type="ECO:0000256" key="1">
    <source>
        <dbReference type="SAM" id="SignalP"/>
    </source>
</evidence>
<dbReference type="Pfam" id="PF26113">
    <property type="entry name" value="GH16_XgeA"/>
    <property type="match status" value="1"/>
</dbReference>
<dbReference type="InterPro" id="IPR013320">
    <property type="entry name" value="ConA-like_dom_sf"/>
</dbReference>
<feature type="domain" description="GH16" evidence="2">
    <location>
        <begin position="36"/>
        <end position="317"/>
    </location>
</feature>
<dbReference type="InterPro" id="IPR050546">
    <property type="entry name" value="Glycosyl_Hydrlase_16"/>
</dbReference>
<dbReference type="HOGENOM" id="CLU_016972_0_1_1"/>
<dbReference type="Gene3D" id="2.60.120.200">
    <property type="match status" value="1"/>
</dbReference>
<dbReference type="PANTHER" id="PTHR10963">
    <property type="entry name" value="GLYCOSYL HYDROLASE-RELATED"/>
    <property type="match status" value="1"/>
</dbReference>
<dbReference type="GO" id="GO:0004553">
    <property type="term" value="F:hydrolase activity, hydrolyzing O-glycosyl compounds"/>
    <property type="evidence" value="ECO:0007669"/>
    <property type="project" value="InterPro"/>
</dbReference>
<dbReference type="OrthoDB" id="192832at2759"/>
<dbReference type="PANTHER" id="PTHR10963:SF24">
    <property type="entry name" value="GLYCOSIDASE C21B10.07-RELATED"/>
    <property type="match status" value="1"/>
</dbReference>
<keyword evidence="3" id="KW-0378">Hydrolase</keyword>
<dbReference type="CDD" id="cd02181">
    <property type="entry name" value="GH16_fungal_Lam16A_glucanase"/>
    <property type="match status" value="1"/>
</dbReference>
<evidence type="ECO:0000313" key="3">
    <source>
        <dbReference type="EMBL" id="EGO22444.1"/>
    </source>
</evidence>